<dbReference type="InParanoid" id="A0A409XK20"/>
<accession>A0A409XK20</accession>
<dbReference type="Proteomes" id="UP000283269">
    <property type="component" value="Unassembled WGS sequence"/>
</dbReference>
<dbReference type="AlphaFoldDB" id="A0A409XK20"/>
<name>A0A409XK20_PSICY</name>
<protein>
    <submittedName>
        <fullName evidence="2">Uncharacterized protein</fullName>
    </submittedName>
</protein>
<feature type="region of interest" description="Disordered" evidence="1">
    <location>
        <begin position="1"/>
        <end position="23"/>
    </location>
</feature>
<proteinExistence type="predicted"/>
<dbReference type="EMBL" id="NHYD01001472">
    <property type="protein sequence ID" value="PPQ91123.1"/>
    <property type="molecule type" value="Genomic_DNA"/>
</dbReference>
<comment type="caution">
    <text evidence="2">The sequence shown here is derived from an EMBL/GenBank/DDBJ whole genome shotgun (WGS) entry which is preliminary data.</text>
</comment>
<gene>
    <name evidence="2" type="ORF">CVT25_011602</name>
</gene>
<organism evidence="2 3">
    <name type="scientific">Psilocybe cyanescens</name>
    <dbReference type="NCBI Taxonomy" id="93625"/>
    <lineage>
        <taxon>Eukaryota</taxon>
        <taxon>Fungi</taxon>
        <taxon>Dikarya</taxon>
        <taxon>Basidiomycota</taxon>
        <taxon>Agaricomycotina</taxon>
        <taxon>Agaricomycetes</taxon>
        <taxon>Agaricomycetidae</taxon>
        <taxon>Agaricales</taxon>
        <taxon>Agaricineae</taxon>
        <taxon>Strophariaceae</taxon>
        <taxon>Psilocybe</taxon>
    </lineage>
</organism>
<sequence length="211" mass="21233">MSTARATREGTSNASPAVDGGPATRYPHPPLSLMLPCCQCPLSLPRHPLLPSLPVPHMLSLLSLGPLVVAISLCCCHVSLRLHSCQLASSLPPPFALAMSPSISVAAGSPLLLLALSATTMLPATSIAVCSPHHYQLPPVIASSAVSVSAGSPSLLPAPFVAAMSSAASVTACSSPTVSVAACSSPAVSITASSPHCCHLPSPLPHHLLSL</sequence>
<feature type="compositionally biased region" description="Polar residues" evidence="1">
    <location>
        <begin position="1"/>
        <end position="15"/>
    </location>
</feature>
<evidence type="ECO:0000256" key="1">
    <source>
        <dbReference type="SAM" id="MobiDB-lite"/>
    </source>
</evidence>
<evidence type="ECO:0000313" key="3">
    <source>
        <dbReference type="Proteomes" id="UP000283269"/>
    </source>
</evidence>
<reference evidence="2 3" key="1">
    <citation type="journal article" date="2018" name="Evol. Lett.">
        <title>Horizontal gene cluster transfer increased hallucinogenic mushroom diversity.</title>
        <authorList>
            <person name="Reynolds H.T."/>
            <person name="Vijayakumar V."/>
            <person name="Gluck-Thaler E."/>
            <person name="Korotkin H.B."/>
            <person name="Matheny P.B."/>
            <person name="Slot J.C."/>
        </authorList>
    </citation>
    <scope>NUCLEOTIDE SEQUENCE [LARGE SCALE GENOMIC DNA]</scope>
    <source>
        <strain evidence="2 3">2631</strain>
    </source>
</reference>
<evidence type="ECO:0000313" key="2">
    <source>
        <dbReference type="EMBL" id="PPQ91123.1"/>
    </source>
</evidence>
<keyword evidence="3" id="KW-1185">Reference proteome</keyword>